<dbReference type="PANTHER" id="PTHR43386:SF1">
    <property type="entry name" value="D,D-DIPEPTIDE TRANSPORT SYSTEM PERMEASE PROTEIN DDPC-RELATED"/>
    <property type="match status" value="1"/>
</dbReference>
<comment type="similarity">
    <text evidence="7">Belongs to the binding-protein-dependent transport system permease family.</text>
</comment>
<dbReference type="PROSITE" id="PS50928">
    <property type="entry name" value="ABC_TM1"/>
    <property type="match status" value="1"/>
</dbReference>
<name>A0A1F7RMB6_9BACT</name>
<reference evidence="9 10" key="1">
    <citation type="journal article" date="2016" name="Nat. Commun.">
        <title>Thousands of microbial genomes shed light on interconnected biogeochemical processes in an aquifer system.</title>
        <authorList>
            <person name="Anantharaman K."/>
            <person name="Brown C.T."/>
            <person name="Hug L.A."/>
            <person name="Sharon I."/>
            <person name="Castelle C.J."/>
            <person name="Probst A.J."/>
            <person name="Thomas B.C."/>
            <person name="Singh A."/>
            <person name="Wilkins M.J."/>
            <person name="Karaoz U."/>
            <person name="Brodie E.L."/>
            <person name="Williams K.H."/>
            <person name="Hubbard S.S."/>
            <person name="Banfield J.F."/>
        </authorList>
    </citation>
    <scope>NUCLEOTIDE SEQUENCE [LARGE SCALE GENOMIC DNA]</scope>
</reference>
<evidence type="ECO:0000256" key="3">
    <source>
        <dbReference type="ARBA" id="ARBA00022475"/>
    </source>
</evidence>
<dbReference type="PANTHER" id="PTHR43386">
    <property type="entry name" value="OLIGOPEPTIDE TRANSPORT SYSTEM PERMEASE PROTEIN APPC"/>
    <property type="match status" value="1"/>
</dbReference>
<evidence type="ECO:0000256" key="6">
    <source>
        <dbReference type="ARBA" id="ARBA00023136"/>
    </source>
</evidence>
<feature type="transmembrane region" description="Helical" evidence="7">
    <location>
        <begin position="115"/>
        <end position="135"/>
    </location>
</feature>
<dbReference type="Proteomes" id="UP000178797">
    <property type="component" value="Unassembled WGS sequence"/>
</dbReference>
<dbReference type="GO" id="GO:0005886">
    <property type="term" value="C:plasma membrane"/>
    <property type="evidence" value="ECO:0007669"/>
    <property type="project" value="UniProtKB-SubCell"/>
</dbReference>
<evidence type="ECO:0000313" key="10">
    <source>
        <dbReference type="Proteomes" id="UP000178797"/>
    </source>
</evidence>
<dbReference type="Gene3D" id="1.10.3720.10">
    <property type="entry name" value="MetI-like"/>
    <property type="match status" value="1"/>
</dbReference>
<keyword evidence="4 7" id="KW-0812">Transmembrane</keyword>
<keyword evidence="3" id="KW-1003">Cell membrane</keyword>
<feature type="transmembrane region" description="Helical" evidence="7">
    <location>
        <begin position="141"/>
        <end position="157"/>
    </location>
</feature>
<dbReference type="CDD" id="cd06261">
    <property type="entry name" value="TM_PBP2"/>
    <property type="match status" value="1"/>
</dbReference>
<evidence type="ECO:0000259" key="8">
    <source>
        <dbReference type="PROSITE" id="PS50928"/>
    </source>
</evidence>
<organism evidence="9 10">
    <name type="scientific">Candidatus Schekmanbacteria bacterium RBG_16_38_10</name>
    <dbReference type="NCBI Taxonomy" id="1817879"/>
    <lineage>
        <taxon>Bacteria</taxon>
        <taxon>Candidatus Schekmaniibacteriota</taxon>
    </lineage>
</organism>
<keyword evidence="2 7" id="KW-0813">Transport</keyword>
<evidence type="ECO:0000313" key="9">
    <source>
        <dbReference type="EMBL" id="OGL42726.1"/>
    </source>
</evidence>
<dbReference type="InterPro" id="IPR025966">
    <property type="entry name" value="OppC_N"/>
</dbReference>
<accession>A0A1F7RMB6</accession>
<dbReference type="Pfam" id="PF00528">
    <property type="entry name" value="BPD_transp_1"/>
    <property type="match status" value="1"/>
</dbReference>
<keyword evidence="6 7" id="KW-0472">Membrane</keyword>
<evidence type="ECO:0000256" key="5">
    <source>
        <dbReference type="ARBA" id="ARBA00022989"/>
    </source>
</evidence>
<proteinExistence type="inferred from homology"/>
<dbReference type="AlphaFoldDB" id="A0A1F7RMB6"/>
<comment type="subcellular location">
    <subcellularLocation>
        <location evidence="1 7">Cell membrane</location>
        <topology evidence="1 7">Multi-pass membrane protein</topology>
    </subcellularLocation>
</comment>
<feature type="transmembrane region" description="Helical" evidence="7">
    <location>
        <begin position="238"/>
        <end position="263"/>
    </location>
</feature>
<dbReference type="SUPFAM" id="SSF161098">
    <property type="entry name" value="MetI-like"/>
    <property type="match status" value="1"/>
</dbReference>
<evidence type="ECO:0000256" key="4">
    <source>
        <dbReference type="ARBA" id="ARBA00022692"/>
    </source>
</evidence>
<evidence type="ECO:0000256" key="1">
    <source>
        <dbReference type="ARBA" id="ARBA00004651"/>
    </source>
</evidence>
<dbReference type="EMBL" id="MGDE01000258">
    <property type="protein sequence ID" value="OGL42726.1"/>
    <property type="molecule type" value="Genomic_DNA"/>
</dbReference>
<evidence type="ECO:0000256" key="7">
    <source>
        <dbReference type="RuleBase" id="RU363032"/>
    </source>
</evidence>
<sequence>MNRAGYNKFLKNRLAVAGLIIILSFLIVAIFAPYIAPCNIYALDLEKRLVPPGTGHIMGLDDLGRDIFSRIIYGARVSLKVGIITVFVSLTAGICIGSVAGYFGGRVDEVIMRIIDILLAFPGILLAVAVVSILGPSLNNVIIALCLVGWVTYARLVRGQILSAKENEYVMAAKAIGAPAYRILSLHIIPNILSPVLIQATLGIAGAIVGEASLSFLGLGTQAPTPSWGSMLNDGRRYILTATHLTAFPGLAIMLVVMGFNFLGDGLRDVIDPKENV</sequence>
<protein>
    <recommendedName>
        <fullName evidence="8">ABC transmembrane type-1 domain-containing protein</fullName>
    </recommendedName>
</protein>
<feature type="transmembrane region" description="Helical" evidence="7">
    <location>
        <begin position="12"/>
        <end position="36"/>
    </location>
</feature>
<gene>
    <name evidence="9" type="ORF">A2W05_09840</name>
</gene>
<feature type="transmembrane region" description="Helical" evidence="7">
    <location>
        <begin position="81"/>
        <end position="103"/>
    </location>
</feature>
<evidence type="ECO:0000256" key="2">
    <source>
        <dbReference type="ARBA" id="ARBA00022448"/>
    </source>
</evidence>
<dbReference type="GO" id="GO:0055085">
    <property type="term" value="P:transmembrane transport"/>
    <property type="evidence" value="ECO:0007669"/>
    <property type="project" value="InterPro"/>
</dbReference>
<dbReference type="Pfam" id="PF12911">
    <property type="entry name" value="OppC_N"/>
    <property type="match status" value="1"/>
</dbReference>
<dbReference type="InterPro" id="IPR050366">
    <property type="entry name" value="BP-dependent_transpt_permease"/>
</dbReference>
<dbReference type="InterPro" id="IPR000515">
    <property type="entry name" value="MetI-like"/>
</dbReference>
<comment type="caution">
    <text evidence="9">The sequence shown here is derived from an EMBL/GenBank/DDBJ whole genome shotgun (WGS) entry which is preliminary data.</text>
</comment>
<dbReference type="InterPro" id="IPR035906">
    <property type="entry name" value="MetI-like_sf"/>
</dbReference>
<feature type="domain" description="ABC transmembrane type-1" evidence="8">
    <location>
        <begin position="75"/>
        <end position="264"/>
    </location>
</feature>
<keyword evidence="5 7" id="KW-1133">Transmembrane helix</keyword>